<sequence length="133" mass="13244">MPITIPAGPTTITFSASSTVVTSCYTDSNGQVITKTVTEPCPASTTTSTPASNPEKSTSQSSKADETTTTAPKQEATTTAPKEKKSSATTIATVSTGVASTQPSITLAEGAAADFMPQGAFALAAGLVAALLI</sequence>
<comment type="caution">
    <text evidence="1">The sequence shown here is derived from an EMBL/GenBank/DDBJ whole genome shotgun (WGS) entry which is preliminary data.</text>
</comment>
<evidence type="ECO:0000313" key="2">
    <source>
        <dbReference type="Proteomes" id="UP001165064"/>
    </source>
</evidence>
<protein>
    <submittedName>
        <fullName evidence="1">Unnamed protein product</fullName>
    </submittedName>
</protein>
<proteinExistence type="predicted"/>
<accession>A0ACB5T6L4</accession>
<evidence type="ECO:0000313" key="1">
    <source>
        <dbReference type="EMBL" id="GME82314.1"/>
    </source>
</evidence>
<organism evidence="1 2">
    <name type="scientific">Ambrosiozyma monospora</name>
    <name type="common">Yeast</name>
    <name type="synonym">Endomycopsis monosporus</name>
    <dbReference type="NCBI Taxonomy" id="43982"/>
    <lineage>
        <taxon>Eukaryota</taxon>
        <taxon>Fungi</taxon>
        <taxon>Dikarya</taxon>
        <taxon>Ascomycota</taxon>
        <taxon>Saccharomycotina</taxon>
        <taxon>Pichiomycetes</taxon>
        <taxon>Pichiales</taxon>
        <taxon>Pichiaceae</taxon>
        <taxon>Ambrosiozyma</taxon>
    </lineage>
</organism>
<gene>
    <name evidence="1" type="ORF">Amon02_000544400</name>
</gene>
<keyword evidence="2" id="KW-1185">Reference proteome</keyword>
<dbReference type="Proteomes" id="UP001165064">
    <property type="component" value="Unassembled WGS sequence"/>
</dbReference>
<reference evidence="1" key="1">
    <citation type="submission" date="2023-04" db="EMBL/GenBank/DDBJ databases">
        <title>Ambrosiozyma monospora NBRC 10751.</title>
        <authorList>
            <person name="Ichikawa N."/>
            <person name="Sato H."/>
            <person name="Tonouchi N."/>
        </authorList>
    </citation>
    <scope>NUCLEOTIDE SEQUENCE</scope>
    <source>
        <strain evidence="1">NBRC 10751</strain>
    </source>
</reference>
<dbReference type="EMBL" id="BSXS01003998">
    <property type="protein sequence ID" value="GME82314.1"/>
    <property type="molecule type" value="Genomic_DNA"/>
</dbReference>
<name>A0ACB5T6L4_AMBMO</name>